<dbReference type="InterPro" id="IPR017441">
    <property type="entry name" value="Protein_kinase_ATP_BS"/>
</dbReference>
<dbReference type="SMART" id="SM00364">
    <property type="entry name" value="LRR_BAC"/>
    <property type="match status" value="5"/>
</dbReference>
<feature type="domain" description="Protein kinase" evidence="4">
    <location>
        <begin position="206"/>
        <end position="429"/>
    </location>
</feature>
<dbReference type="InterPro" id="IPR003591">
    <property type="entry name" value="Leu-rich_rpt_typical-subtyp"/>
</dbReference>
<dbReference type="PROSITE" id="PS51450">
    <property type="entry name" value="LRR"/>
    <property type="match status" value="1"/>
</dbReference>
<evidence type="ECO:0000256" key="2">
    <source>
        <dbReference type="ARBA" id="ARBA00022737"/>
    </source>
</evidence>
<gene>
    <name evidence="6" type="ORF">HU737_012605</name>
    <name evidence="5" type="ORF">HU737_11490</name>
</gene>
<dbReference type="GO" id="GO:0004672">
    <property type="term" value="F:protein kinase activity"/>
    <property type="evidence" value="ECO:0007669"/>
    <property type="project" value="InterPro"/>
</dbReference>
<dbReference type="InterPro" id="IPR050216">
    <property type="entry name" value="LRR_domain-containing"/>
</dbReference>
<keyword evidence="2" id="KW-0677">Repeat</keyword>
<reference evidence="5" key="2">
    <citation type="submission" date="2020-07" db="EMBL/GenBank/DDBJ databases">
        <authorList>
            <person name="Lood C."/>
            <person name="Girard L."/>
        </authorList>
    </citation>
    <scope>NUCLEOTIDE SEQUENCE</scope>
    <source>
        <strain evidence="5">SWRI10</strain>
    </source>
</reference>
<dbReference type="Gene3D" id="3.30.200.20">
    <property type="entry name" value="Phosphorylase Kinase, domain 1"/>
    <property type="match status" value="1"/>
</dbReference>
<dbReference type="GO" id="GO:0005737">
    <property type="term" value="C:cytoplasm"/>
    <property type="evidence" value="ECO:0007669"/>
    <property type="project" value="TreeGrafter"/>
</dbReference>
<dbReference type="Pfam" id="PF13855">
    <property type="entry name" value="LRR_8"/>
    <property type="match status" value="1"/>
</dbReference>
<dbReference type="EMBL" id="JABWRE010000007">
    <property type="protein sequence ID" value="MBC3441309.1"/>
    <property type="molecule type" value="Genomic_DNA"/>
</dbReference>
<accession>A0A923JVS8</accession>
<evidence type="ECO:0000313" key="6">
    <source>
        <dbReference type="EMBL" id="MBV4536825.1"/>
    </source>
</evidence>
<dbReference type="EMBL" id="JABWRE020000001">
    <property type="protein sequence ID" value="MBV4536825.1"/>
    <property type="molecule type" value="Genomic_DNA"/>
</dbReference>
<dbReference type="Gene3D" id="3.80.10.10">
    <property type="entry name" value="Ribonuclease Inhibitor"/>
    <property type="match status" value="2"/>
</dbReference>
<dbReference type="PROSITE" id="PS00107">
    <property type="entry name" value="PROTEIN_KINASE_ATP"/>
    <property type="match status" value="1"/>
</dbReference>
<keyword evidence="3" id="KW-0547">Nucleotide-binding</keyword>
<dbReference type="PANTHER" id="PTHR48051">
    <property type="match status" value="1"/>
</dbReference>
<dbReference type="InterPro" id="IPR000719">
    <property type="entry name" value="Prot_kinase_dom"/>
</dbReference>
<sequence length="429" mass="46617">MHSLDDLRAGRLRGIPRLNLKQGLEQFPEEIFALAESLEILDLSDNALSTLPEDLHRLTRLKVLFCSNNRFNHLPEALGRCAKLETIGFRSNQISEVSGAALPPSVRALILTDNALERLPDSLGQCHQLQKLMLTGNRLSALPASLADCQRLELLRIASNRLTSLPDWLLRMPRLAWLAYAGNPLPEGFVAPPVDAPCPSIAWQDIELGAELGRGASGLIHLAHWRGQDAPLAVKLYKGAITSDGSPLAEMSACIAAGDHPQLVRLAGRIDDHPQQLPALAMQLIPAHWHNLAGPPSLASCTRDQYPDARRLSPTALRRLALGIASVCAHLHARGLSHGDLYAHNILCDDHGQCLLGDFGAASFHSTAEQPAAILLQRLEVRAFGILLSELLAHCTQPDEQLQALAEHCQQADVAQRPGFSELLALLAH</sequence>
<dbReference type="Proteomes" id="UP000599879">
    <property type="component" value="Unassembled WGS sequence"/>
</dbReference>
<keyword evidence="3" id="KW-0067">ATP-binding</keyword>
<dbReference type="InterPro" id="IPR011009">
    <property type="entry name" value="Kinase-like_dom_sf"/>
</dbReference>
<dbReference type="Pfam" id="PF07714">
    <property type="entry name" value="PK_Tyr_Ser-Thr"/>
    <property type="match status" value="1"/>
</dbReference>
<keyword evidence="5" id="KW-0808">Transferase</keyword>
<dbReference type="SMART" id="SM00369">
    <property type="entry name" value="LRR_TYP"/>
    <property type="match status" value="5"/>
</dbReference>
<evidence type="ECO:0000313" key="5">
    <source>
        <dbReference type="EMBL" id="MBC3441309.1"/>
    </source>
</evidence>
<proteinExistence type="predicted"/>
<evidence type="ECO:0000256" key="1">
    <source>
        <dbReference type="ARBA" id="ARBA00022614"/>
    </source>
</evidence>
<name>A0A923JVS8_9PSED</name>
<dbReference type="RefSeq" id="WP_186554860.1">
    <property type="nucleotide sequence ID" value="NZ_JABWRE020000001.1"/>
</dbReference>
<organism evidence="5">
    <name type="scientific">Pseudomonas urmiensis</name>
    <dbReference type="NCBI Taxonomy" id="2745493"/>
    <lineage>
        <taxon>Bacteria</taxon>
        <taxon>Pseudomonadati</taxon>
        <taxon>Pseudomonadota</taxon>
        <taxon>Gammaproteobacteria</taxon>
        <taxon>Pseudomonadales</taxon>
        <taxon>Pseudomonadaceae</taxon>
        <taxon>Pseudomonas</taxon>
    </lineage>
</organism>
<comment type="caution">
    <text evidence="5">The sequence shown here is derived from an EMBL/GenBank/DDBJ whole genome shotgun (WGS) entry which is preliminary data.</text>
</comment>
<dbReference type="InterPro" id="IPR032675">
    <property type="entry name" value="LRR_dom_sf"/>
</dbReference>
<dbReference type="GO" id="GO:0005524">
    <property type="term" value="F:ATP binding"/>
    <property type="evidence" value="ECO:0007669"/>
    <property type="project" value="UniProtKB-UniRule"/>
</dbReference>
<protein>
    <submittedName>
        <fullName evidence="5 6">Serine/threonine-protein kinase</fullName>
    </submittedName>
</protein>
<evidence type="ECO:0000256" key="3">
    <source>
        <dbReference type="PROSITE-ProRule" id="PRU10141"/>
    </source>
</evidence>
<dbReference type="InterPro" id="IPR001611">
    <property type="entry name" value="Leu-rich_rpt"/>
</dbReference>
<keyword evidence="5" id="KW-0418">Kinase</keyword>
<dbReference type="Gene3D" id="1.10.510.10">
    <property type="entry name" value="Transferase(Phosphotransferase) domain 1"/>
    <property type="match status" value="1"/>
</dbReference>
<dbReference type="PANTHER" id="PTHR48051:SF1">
    <property type="entry name" value="RAS SUPPRESSOR PROTEIN 1"/>
    <property type="match status" value="1"/>
</dbReference>
<dbReference type="SUPFAM" id="SSF52058">
    <property type="entry name" value="L domain-like"/>
    <property type="match status" value="1"/>
</dbReference>
<reference evidence="5" key="1">
    <citation type="journal article" date="2020" name="Microorganisms">
        <title>Reliable Identification of Environmental Pseudomonas Isolates Using the rpoD Gene.</title>
        <authorList>
            <consortium name="The Broad Institute Genome Sequencing Platform"/>
            <person name="Girard L."/>
            <person name="Lood C."/>
            <person name="Rokni-Zadeh H."/>
            <person name="van Noort V."/>
            <person name="Lavigne R."/>
            <person name="De Mot R."/>
        </authorList>
    </citation>
    <scope>NUCLEOTIDE SEQUENCE</scope>
    <source>
        <strain evidence="5">SWRI10</strain>
    </source>
</reference>
<dbReference type="AlphaFoldDB" id="A0A923JVS8"/>
<dbReference type="Pfam" id="PF00560">
    <property type="entry name" value="LRR_1"/>
    <property type="match status" value="1"/>
</dbReference>
<reference evidence="6" key="3">
    <citation type="submission" date="2021-06" db="EMBL/GenBank/DDBJ databases">
        <title>Updating the genus Pseudomonas: Description of 43 new species and partition of the Pseudomonas putida group.</title>
        <authorList>
            <person name="Girard L."/>
            <person name="Lood C."/>
            <person name="Vandamme P."/>
            <person name="Rokni-Zadeh H."/>
            <person name="Van Noort V."/>
            <person name="Hofte M."/>
            <person name="Lavigne R."/>
            <person name="De Mot R."/>
        </authorList>
    </citation>
    <scope>NUCLEOTIDE SEQUENCE</scope>
    <source>
        <strain evidence="6">SWRI10</strain>
    </source>
</reference>
<dbReference type="InterPro" id="IPR001245">
    <property type="entry name" value="Ser-Thr/Tyr_kinase_cat_dom"/>
</dbReference>
<feature type="binding site" evidence="3">
    <location>
        <position position="235"/>
    </location>
    <ligand>
        <name>ATP</name>
        <dbReference type="ChEBI" id="CHEBI:30616"/>
    </ligand>
</feature>
<keyword evidence="1" id="KW-0433">Leucine-rich repeat</keyword>
<dbReference type="PROSITE" id="PS50011">
    <property type="entry name" value="PROTEIN_KINASE_DOM"/>
    <property type="match status" value="1"/>
</dbReference>
<evidence type="ECO:0000259" key="4">
    <source>
        <dbReference type="PROSITE" id="PS50011"/>
    </source>
</evidence>
<dbReference type="SUPFAM" id="SSF56112">
    <property type="entry name" value="Protein kinase-like (PK-like)"/>
    <property type="match status" value="1"/>
</dbReference>